<accession>A0ABV4RKZ3</accession>
<gene>
    <name evidence="1" type="ORF">ACD591_21130</name>
</gene>
<protein>
    <recommendedName>
        <fullName evidence="3">Transcriptional regulator</fullName>
    </recommendedName>
</protein>
<reference evidence="1 2" key="1">
    <citation type="submission" date="2024-08" db="EMBL/GenBank/DDBJ databases">
        <authorList>
            <person name="Wei W."/>
        </authorList>
    </citation>
    <scope>NUCLEOTIDE SEQUENCE [LARGE SCALE GENOMIC DNA]</scope>
    <source>
        <strain evidence="1 2">XU2</strain>
    </source>
</reference>
<organism evidence="1 2">
    <name type="scientific">Rufibacter glacialis</name>
    <dbReference type="NCBI Taxonomy" id="1259555"/>
    <lineage>
        <taxon>Bacteria</taxon>
        <taxon>Pseudomonadati</taxon>
        <taxon>Bacteroidota</taxon>
        <taxon>Cytophagia</taxon>
        <taxon>Cytophagales</taxon>
        <taxon>Hymenobacteraceae</taxon>
        <taxon>Rufibacter</taxon>
    </lineage>
</organism>
<proteinExistence type="predicted"/>
<dbReference type="Proteomes" id="UP001570846">
    <property type="component" value="Unassembled WGS sequence"/>
</dbReference>
<comment type="caution">
    <text evidence="1">The sequence shown here is derived from an EMBL/GenBank/DDBJ whole genome shotgun (WGS) entry which is preliminary data.</text>
</comment>
<dbReference type="RefSeq" id="WP_188687150.1">
    <property type="nucleotide sequence ID" value="NZ_BMMG01000013.1"/>
</dbReference>
<name>A0ABV4RKZ3_9BACT</name>
<evidence type="ECO:0000313" key="1">
    <source>
        <dbReference type="EMBL" id="MFA1773811.1"/>
    </source>
</evidence>
<dbReference type="EMBL" id="JBGOGF010000020">
    <property type="protein sequence ID" value="MFA1773811.1"/>
    <property type="molecule type" value="Genomic_DNA"/>
</dbReference>
<sequence>MRLRALGDESTLEVLALAYRMQRVLNNEFALPPIKSAVLLLLGSFATQNRSEEVTALSVPEILALLAYSKSNKVQLYYAVQSLCEGEKPYLRKELRKRTSYYSLTAQGIQLIREAVKQAKVYRFEMTQIQAAA</sequence>
<evidence type="ECO:0000313" key="2">
    <source>
        <dbReference type="Proteomes" id="UP001570846"/>
    </source>
</evidence>
<evidence type="ECO:0008006" key="3">
    <source>
        <dbReference type="Google" id="ProtNLM"/>
    </source>
</evidence>
<keyword evidence="2" id="KW-1185">Reference proteome</keyword>